<evidence type="ECO:0000256" key="1">
    <source>
        <dbReference type="SAM" id="MobiDB-lite"/>
    </source>
</evidence>
<sequence length="141" mass="15352">MRKGSMWVIFYLASYHSPSLSPSLWLSVSILPSLSLSSPDGTIKIPPLRQQAQTRAPNSLPTSEMTYSSSRLSPSSVGCRLPDRSTLALACLSGCHAFGPGRLLTRPELVSPPRPLPPRKELGPPVRQGYVQLEVFVVLKV</sequence>
<name>A0A3S5BMZ0_9PLAT</name>
<organism evidence="2 3">
    <name type="scientific">Protopolystoma xenopodis</name>
    <dbReference type="NCBI Taxonomy" id="117903"/>
    <lineage>
        <taxon>Eukaryota</taxon>
        <taxon>Metazoa</taxon>
        <taxon>Spiralia</taxon>
        <taxon>Lophotrochozoa</taxon>
        <taxon>Platyhelminthes</taxon>
        <taxon>Monogenea</taxon>
        <taxon>Polyopisthocotylea</taxon>
        <taxon>Polystomatidea</taxon>
        <taxon>Polystomatidae</taxon>
        <taxon>Protopolystoma</taxon>
    </lineage>
</organism>
<evidence type="ECO:0000313" key="2">
    <source>
        <dbReference type="EMBL" id="VEL31160.1"/>
    </source>
</evidence>
<dbReference type="Proteomes" id="UP000784294">
    <property type="component" value="Unassembled WGS sequence"/>
</dbReference>
<keyword evidence="3" id="KW-1185">Reference proteome</keyword>
<dbReference type="AlphaFoldDB" id="A0A3S5BMZ0"/>
<comment type="caution">
    <text evidence="2">The sequence shown here is derived from an EMBL/GenBank/DDBJ whole genome shotgun (WGS) entry which is preliminary data.</text>
</comment>
<dbReference type="EMBL" id="CAAALY010119284">
    <property type="protein sequence ID" value="VEL31160.1"/>
    <property type="molecule type" value="Genomic_DNA"/>
</dbReference>
<reference evidence="2" key="1">
    <citation type="submission" date="2018-11" db="EMBL/GenBank/DDBJ databases">
        <authorList>
            <consortium name="Pathogen Informatics"/>
        </authorList>
    </citation>
    <scope>NUCLEOTIDE SEQUENCE</scope>
</reference>
<evidence type="ECO:0000313" key="3">
    <source>
        <dbReference type="Proteomes" id="UP000784294"/>
    </source>
</evidence>
<gene>
    <name evidence="2" type="ORF">PXEA_LOCUS24600</name>
</gene>
<feature type="region of interest" description="Disordered" evidence="1">
    <location>
        <begin position="51"/>
        <end position="75"/>
    </location>
</feature>
<protein>
    <submittedName>
        <fullName evidence="2">Uncharacterized protein</fullName>
    </submittedName>
</protein>
<accession>A0A3S5BMZ0</accession>
<proteinExistence type="predicted"/>